<feature type="domain" description="GTP cyclohydrolase II" evidence="11">
    <location>
        <begin position="32"/>
        <end position="195"/>
    </location>
</feature>
<dbReference type="Proteomes" id="UP000249169">
    <property type="component" value="Unassembled WGS sequence"/>
</dbReference>
<sequence length="219" mass="24055">MSIKPESAAEPVRPPRPSVSGSPLKVNVEHFATANLPTRYGQFRIVAFKNDRDGKDHVAVIHGDVRGKQGVLTRIHSECLTGDVFGSLKCDCGPQLNAALEEIAEQEAGIILYMRQEGRGIGLANKIKAYSLQDGGLDTVEANEHLGFDDDLRDYSISARMLELLGVESIVLMTNNPSKVEGLEQAGIVVDERRPIKTVPNPHNYDYLETKRLKSGHLL</sequence>
<evidence type="ECO:0000256" key="1">
    <source>
        <dbReference type="ARBA" id="ARBA00004853"/>
    </source>
</evidence>
<name>A0A328C7C3_9DELT</name>
<evidence type="ECO:0000259" key="11">
    <source>
        <dbReference type="Pfam" id="PF00925"/>
    </source>
</evidence>
<feature type="binding site" evidence="9">
    <location>
        <position position="179"/>
    </location>
    <ligand>
        <name>GTP</name>
        <dbReference type="ChEBI" id="CHEBI:37565"/>
    </ligand>
</feature>
<feature type="binding site" evidence="9">
    <location>
        <position position="174"/>
    </location>
    <ligand>
        <name>GTP</name>
        <dbReference type="ChEBI" id="CHEBI:37565"/>
    </ligand>
</feature>
<dbReference type="GO" id="GO:0003935">
    <property type="term" value="F:GTP cyclohydrolase II activity"/>
    <property type="evidence" value="ECO:0007669"/>
    <property type="project" value="UniProtKB-UniRule"/>
</dbReference>
<keyword evidence="4 9" id="KW-0547">Nucleotide-binding</keyword>
<evidence type="ECO:0000256" key="6">
    <source>
        <dbReference type="ARBA" id="ARBA00022833"/>
    </source>
</evidence>
<feature type="region of interest" description="Disordered" evidence="10">
    <location>
        <begin position="1"/>
        <end position="23"/>
    </location>
</feature>
<dbReference type="AlphaFoldDB" id="A0A328C7C3"/>
<evidence type="ECO:0000256" key="9">
    <source>
        <dbReference type="HAMAP-Rule" id="MF_00179"/>
    </source>
</evidence>
<dbReference type="InterPro" id="IPR032677">
    <property type="entry name" value="GTP_cyclohydro_II"/>
</dbReference>
<dbReference type="UniPathway" id="UPA00275">
    <property type="reaction ID" value="UER00400"/>
</dbReference>
<feature type="compositionally biased region" description="Low complexity" evidence="10">
    <location>
        <begin position="1"/>
        <end position="11"/>
    </location>
</feature>
<feature type="binding site" evidence="9">
    <location>
        <position position="92"/>
    </location>
    <ligand>
        <name>Zn(2+)</name>
        <dbReference type="ChEBI" id="CHEBI:29105"/>
        <note>catalytic</note>
    </ligand>
</feature>
<keyword evidence="3 9" id="KW-0479">Metal-binding</keyword>
<dbReference type="RefSeq" id="WP_111729875.1">
    <property type="nucleotide sequence ID" value="NZ_QHKO01000004.1"/>
</dbReference>
<dbReference type="GO" id="GO:0005829">
    <property type="term" value="C:cytosol"/>
    <property type="evidence" value="ECO:0007669"/>
    <property type="project" value="TreeGrafter"/>
</dbReference>
<dbReference type="Pfam" id="PF00925">
    <property type="entry name" value="GTP_cyclohydro2"/>
    <property type="match status" value="1"/>
</dbReference>
<evidence type="ECO:0000256" key="7">
    <source>
        <dbReference type="ARBA" id="ARBA00023134"/>
    </source>
</evidence>
<dbReference type="EC" id="3.5.4.25" evidence="9"/>
<accession>A0A328C7C3</accession>
<evidence type="ECO:0000256" key="8">
    <source>
        <dbReference type="ARBA" id="ARBA00049295"/>
    </source>
</evidence>
<dbReference type="FunFam" id="3.40.50.10990:FF:000002">
    <property type="entry name" value="GTP cyclohydrolase-2"/>
    <property type="match status" value="1"/>
</dbReference>
<feature type="binding site" evidence="9">
    <location>
        <begin position="74"/>
        <end position="78"/>
    </location>
    <ligand>
        <name>GTP</name>
        <dbReference type="ChEBI" id="CHEBI:37565"/>
    </ligand>
</feature>
<comment type="similarity">
    <text evidence="9">Belongs to the GTP cyclohydrolase II family.</text>
</comment>
<evidence type="ECO:0000256" key="5">
    <source>
        <dbReference type="ARBA" id="ARBA00022801"/>
    </source>
</evidence>
<protein>
    <recommendedName>
        <fullName evidence="9">GTP cyclohydrolase-2</fullName>
        <ecNumber evidence="9">3.5.4.25</ecNumber>
    </recommendedName>
    <alternativeName>
        <fullName evidence="9">GTP cyclohydrolase II</fullName>
    </alternativeName>
</protein>
<dbReference type="OrthoDB" id="9793111at2"/>
<dbReference type="EMBL" id="QHKO01000004">
    <property type="protein sequence ID" value="RAL22304.1"/>
    <property type="molecule type" value="Genomic_DNA"/>
</dbReference>
<dbReference type="Gene3D" id="3.40.50.10990">
    <property type="entry name" value="GTP cyclohydrolase II"/>
    <property type="match status" value="1"/>
</dbReference>
<dbReference type="NCBIfam" id="NF001591">
    <property type="entry name" value="PRK00393.1"/>
    <property type="match status" value="1"/>
</dbReference>
<dbReference type="GO" id="GO:0008270">
    <property type="term" value="F:zinc ion binding"/>
    <property type="evidence" value="ECO:0007669"/>
    <property type="project" value="UniProtKB-UniRule"/>
</dbReference>
<comment type="catalytic activity">
    <reaction evidence="8 9">
        <text>GTP + 4 H2O = 2,5-diamino-6-hydroxy-4-(5-phosphoribosylamino)-pyrimidine + formate + 2 phosphate + 3 H(+)</text>
        <dbReference type="Rhea" id="RHEA:23704"/>
        <dbReference type="ChEBI" id="CHEBI:15377"/>
        <dbReference type="ChEBI" id="CHEBI:15378"/>
        <dbReference type="ChEBI" id="CHEBI:15740"/>
        <dbReference type="ChEBI" id="CHEBI:37565"/>
        <dbReference type="ChEBI" id="CHEBI:43474"/>
        <dbReference type="ChEBI" id="CHEBI:58614"/>
        <dbReference type="EC" id="3.5.4.25"/>
    </reaction>
</comment>
<comment type="pathway">
    <text evidence="1 9">Cofactor biosynthesis; riboflavin biosynthesis; 5-amino-6-(D-ribitylamino)uracil from GTP: step 1/4.</text>
</comment>
<dbReference type="CDD" id="cd00641">
    <property type="entry name" value="GTP_cyclohydro2"/>
    <property type="match status" value="1"/>
</dbReference>
<keyword evidence="6 9" id="KW-0862">Zinc</keyword>
<proteinExistence type="inferred from homology"/>
<keyword evidence="2 9" id="KW-0686">Riboflavin biosynthesis</keyword>
<evidence type="ECO:0000313" key="13">
    <source>
        <dbReference type="Proteomes" id="UP000249169"/>
    </source>
</evidence>
<feature type="active site" description="Nucleophile" evidence="9">
    <location>
        <position position="153"/>
    </location>
</feature>
<comment type="cofactor">
    <cofactor evidence="9">
        <name>Zn(2+)</name>
        <dbReference type="ChEBI" id="CHEBI:29105"/>
    </cofactor>
    <text evidence="9">Binds 1 zinc ion per subunit.</text>
</comment>
<dbReference type="HAMAP" id="MF_00179">
    <property type="entry name" value="RibA"/>
    <property type="match status" value="1"/>
</dbReference>
<dbReference type="InterPro" id="IPR036144">
    <property type="entry name" value="RibA-like_sf"/>
</dbReference>
<evidence type="ECO:0000313" key="12">
    <source>
        <dbReference type="EMBL" id="RAL22304.1"/>
    </source>
</evidence>
<dbReference type="InterPro" id="IPR000926">
    <property type="entry name" value="RibA"/>
</dbReference>
<gene>
    <name evidence="9 12" type="primary">ribA</name>
    <name evidence="12" type="ORF">DL240_10655</name>
</gene>
<feature type="active site" description="Proton acceptor" evidence="9">
    <location>
        <position position="151"/>
    </location>
</feature>
<feature type="binding site" evidence="9">
    <location>
        <position position="90"/>
    </location>
    <ligand>
        <name>Zn(2+)</name>
        <dbReference type="ChEBI" id="CHEBI:29105"/>
        <note>catalytic</note>
    </ligand>
</feature>
<organism evidence="12 13">
    <name type="scientific">Lujinxingia litoralis</name>
    <dbReference type="NCBI Taxonomy" id="2211119"/>
    <lineage>
        <taxon>Bacteria</taxon>
        <taxon>Deltaproteobacteria</taxon>
        <taxon>Bradymonadales</taxon>
        <taxon>Lujinxingiaceae</taxon>
        <taxon>Lujinxingia</taxon>
    </lineage>
</organism>
<evidence type="ECO:0000256" key="4">
    <source>
        <dbReference type="ARBA" id="ARBA00022741"/>
    </source>
</evidence>
<dbReference type="GO" id="GO:0009231">
    <property type="term" value="P:riboflavin biosynthetic process"/>
    <property type="evidence" value="ECO:0007669"/>
    <property type="project" value="UniProtKB-UniRule"/>
</dbReference>
<feature type="binding site" evidence="9">
    <location>
        <position position="95"/>
    </location>
    <ligand>
        <name>GTP</name>
        <dbReference type="ChEBI" id="CHEBI:37565"/>
    </ligand>
</feature>
<evidence type="ECO:0000256" key="3">
    <source>
        <dbReference type="ARBA" id="ARBA00022723"/>
    </source>
</evidence>
<evidence type="ECO:0000256" key="10">
    <source>
        <dbReference type="SAM" id="MobiDB-lite"/>
    </source>
</evidence>
<dbReference type="GO" id="GO:0005525">
    <property type="term" value="F:GTP binding"/>
    <property type="evidence" value="ECO:0007669"/>
    <property type="project" value="UniProtKB-KW"/>
</dbReference>
<dbReference type="PANTHER" id="PTHR21327">
    <property type="entry name" value="GTP CYCLOHYDROLASE II-RELATED"/>
    <property type="match status" value="1"/>
</dbReference>
<keyword evidence="13" id="KW-1185">Reference proteome</keyword>
<keyword evidence="5 9" id="KW-0378">Hydrolase</keyword>
<feature type="binding site" evidence="9">
    <location>
        <begin position="117"/>
        <end position="119"/>
    </location>
    <ligand>
        <name>GTP</name>
        <dbReference type="ChEBI" id="CHEBI:37565"/>
    </ligand>
</feature>
<dbReference type="PANTHER" id="PTHR21327:SF18">
    <property type="entry name" value="3,4-DIHYDROXY-2-BUTANONE 4-PHOSPHATE SYNTHASE"/>
    <property type="match status" value="1"/>
</dbReference>
<comment type="function">
    <text evidence="9">Catalyzes the conversion of GTP to 2,5-diamino-6-ribosylamino-4(3H)-pyrimidinone 5'-phosphate (DARP), formate and pyrophosphate.</text>
</comment>
<dbReference type="SUPFAM" id="SSF142695">
    <property type="entry name" value="RibA-like"/>
    <property type="match status" value="1"/>
</dbReference>
<comment type="caution">
    <text evidence="12">The sequence shown here is derived from an EMBL/GenBank/DDBJ whole genome shotgun (WGS) entry which is preliminary data.</text>
</comment>
<feature type="binding site" evidence="9">
    <location>
        <position position="79"/>
    </location>
    <ligand>
        <name>Zn(2+)</name>
        <dbReference type="ChEBI" id="CHEBI:29105"/>
        <note>catalytic</note>
    </ligand>
</feature>
<keyword evidence="7 9" id="KW-0342">GTP-binding</keyword>
<evidence type="ECO:0000256" key="2">
    <source>
        <dbReference type="ARBA" id="ARBA00022619"/>
    </source>
</evidence>
<feature type="binding site" evidence="9">
    <location>
        <position position="139"/>
    </location>
    <ligand>
        <name>GTP</name>
        <dbReference type="ChEBI" id="CHEBI:37565"/>
    </ligand>
</feature>
<reference evidence="12 13" key="1">
    <citation type="submission" date="2018-05" db="EMBL/GenBank/DDBJ databases">
        <title>Lujinxingia marina gen. nov. sp. nov., a new facultative anaerobic member of the class Deltaproteobacteria, and proposal of Lujinxingaceae fam. nov.</title>
        <authorList>
            <person name="Li C.-M."/>
        </authorList>
    </citation>
    <scope>NUCLEOTIDE SEQUENCE [LARGE SCALE GENOMIC DNA]</scope>
    <source>
        <strain evidence="12 13">B210</strain>
    </source>
</reference>
<dbReference type="NCBIfam" id="TIGR00505">
    <property type="entry name" value="ribA"/>
    <property type="match status" value="1"/>
</dbReference>